<dbReference type="EMBL" id="JACOSL010000027">
    <property type="protein sequence ID" value="MBI1756306.1"/>
    <property type="molecule type" value="Genomic_DNA"/>
</dbReference>
<feature type="transmembrane region" description="Helical" evidence="2">
    <location>
        <begin position="76"/>
        <end position="98"/>
    </location>
</feature>
<keyword evidence="2" id="KW-0472">Membrane</keyword>
<gene>
    <name evidence="3" type="ORF">HYR64_04270</name>
</gene>
<proteinExistence type="predicted"/>
<sequence>MVRFGFLIHPLLRSLLPSLRRGRRGRARFRCLQTCSLEAVPLSETDSAAKSARREPSRRHVWRDVQPRRARAGFTLIELLVVIAIIAILAAILFPVFARAKDAARSTACFSNARQIGLADKMYLTDYDDTEPIFYAYNSDPTIYAPAQHKGTEVLLLPYGKTKEMFKSPFDFGGPYLPQDPGLIAQGRSPLTYWEAYGTSYRFDHCMFTTVAGESSQNNFFSIYDPRTQTFNATQLVRETQADDPAGTRIIRLEMFPFFEASQDPGCARYGYDCAPPFNYYRRWNPLGGSMIFADGHAKHIPGSAGFDEAKVDPEGHRSGDASSDPNAWSGTWYSLCD</sequence>
<organism evidence="3 4">
    <name type="scientific">Fimbriimonas ginsengisoli</name>
    <dbReference type="NCBI Taxonomy" id="1005039"/>
    <lineage>
        <taxon>Bacteria</taxon>
        <taxon>Bacillati</taxon>
        <taxon>Armatimonadota</taxon>
        <taxon>Fimbriimonadia</taxon>
        <taxon>Fimbriimonadales</taxon>
        <taxon>Fimbriimonadaceae</taxon>
        <taxon>Fimbriimonas</taxon>
    </lineage>
</organism>
<dbReference type="InterPro" id="IPR012902">
    <property type="entry name" value="N_methyl_site"/>
</dbReference>
<dbReference type="PROSITE" id="PS00409">
    <property type="entry name" value="PROKAR_NTER_METHYL"/>
    <property type="match status" value="1"/>
</dbReference>
<keyword evidence="2" id="KW-1133">Transmembrane helix</keyword>
<feature type="region of interest" description="Disordered" evidence="1">
    <location>
        <begin position="304"/>
        <end position="326"/>
    </location>
</feature>
<evidence type="ECO:0000256" key="1">
    <source>
        <dbReference type="SAM" id="MobiDB-lite"/>
    </source>
</evidence>
<dbReference type="NCBIfam" id="TIGR02532">
    <property type="entry name" value="IV_pilin_GFxxxE"/>
    <property type="match status" value="1"/>
</dbReference>
<dbReference type="InterPro" id="IPR045584">
    <property type="entry name" value="Pilin-like"/>
</dbReference>
<comment type="caution">
    <text evidence="3">The sequence shown here is derived from an EMBL/GenBank/DDBJ whole genome shotgun (WGS) entry which is preliminary data.</text>
</comment>
<name>A0A931LUW9_FIMGI</name>
<keyword evidence="2" id="KW-0812">Transmembrane</keyword>
<dbReference type="Pfam" id="PF07963">
    <property type="entry name" value="N_methyl"/>
    <property type="match status" value="1"/>
</dbReference>
<feature type="compositionally biased region" description="Basic and acidic residues" evidence="1">
    <location>
        <begin position="308"/>
        <end position="320"/>
    </location>
</feature>
<evidence type="ECO:0000313" key="3">
    <source>
        <dbReference type="EMBL" id="MBI1756306.1"/>
    </source>
</evidence>
<reference evidence="3" key="1">
    <citation type="submission" date="2020-07" db="EMBL/GenBank/DDBJ databases">
        <title>Huge and variable diversity of episymbiotic CPR bacteria and DPANN archaea in groundwater ecosystems.</title>
        <authorList>
            <person name="He C.Y."/>
            <person name="Keren R."/>
            <person name="Whittaker M."/>
            <person name="Farag I.F."/>
            <person name="Doudna J."/>
            <person name="Cate J.H.D."/>
            <person name="Banfield J.F."/>
        </authorList>
    </citation>
    <scope>NUCLEOTIDE SEQUENCE</scope>
    <source>
        <strain evidence="3">NC_groundwater_17_Pr7_B-0.1um_64_12</strain>
    </source>
</reference>
<dbReference type="Gene3D" id="3.30.700.10">
    <property type="entry name" value="Glycoprotein, Type 4 Pilin"/>
    <property type="match status" value="1"/>
</dbReference>
<accession>A0A931LUW9</accession>
<evidence type="ECO:0000313" key="4">
    <source>
        <dbReference type="Proteomes" id="UP000727962"/>
    </source>
</evidence>
<protein>
    <submittedName>
        <fullName evidence="3">Prepilin-type N-terminal cleavage/methylation domain-containing protein</fullName>
    </submittedName>
</protein>
<dbReference type="AlphaFoldDB" id="A0A931LUW9"/>
<dbReference type="Proteomes" id="UP000727962">
    <property type="component" value="Unassembled WGS sequence"/>
</dbReference>
<dbReference type="PANTHER" id="PTHR30093">
    <property type="entry name" value="GENERAL SECRETION PATHWAY PROTEIN G"/>
    <property type="match status" value="1"/>
</dbReference>
<dbReference type="SUPFAM" id="SSF54523">
    <property type="entry name" value="Pili subunits"/>
    <property type="match status" value="1"/>
</dbReference>
<dbReference type="PANTHER" id="PTHR30093:SF2">
    <property type="entry name" value="TYPE II SECRETION SYSTEM PROTEIN H"/>
    <property type="match status" value="1"/>
</dbReference>
<evidence type="ECO:0000256" key="2">
    <source>
        <dbReference type="SAM" id="Phobius"/>
    </source>
</evidence>